<evidence type="ECO:0000313" key="2">
    <source>
        <dbReference type="EMBL" id="RXT33315.1"/>
    </source>
</evidence>
<organism evidence="2 3">
    <name type="scientific">Bradyrhizobium betae</name>
    <dbReference type="NCBI Taxonomy" id="244734"/>
    <lineage>
        <taxon>Bacteria</taxon>
        <taxon>Pseudomonadati</taxon>
        <taxon>Pseudomonadota</taxon>
        <taxon>Alphaproteobacteria</taxon>
        <taxon>Hyphomicrobiales</taxon>
        <taxon>Nitrobacteraceae</taxon>
        <taxon>Bradyrhizobium</taxon>
    </lineage>
</organism>
<dbReference type="AlphaFoldDB" id="A0A4Q1UGG5"/>
<dbReference type="InterPro" id="IPR046252">
    <property type="entry name" value="DUF6285"/>
</dbReference>
<dbReference type="OrthoDB" id="8854461at2"/>
<keyword evidence="3" id="KW-1185">Reference proteome</keyword>
<dbReference type="EMBL" id="MZXW01000057">
    <property type="protein sequence ID" value="RXT33315.1"/>
    <property type="molecule type" value="Genomic_DNA"/>
</dbReference>
<evidence type="ECO:0000259" key="1">
    <source>
        <dbReference type="Pfam" id="PF19802"/>
    </source>
</evidence>
<dbReference type="Pfam" id="PF19802">
    <property type="entry name" value="DUF6285"/>
    <property type="match status" value="1"/>
</dbReference>
<accession>A0A4Q1UGG5</accession>
<comment type="caution">
    <text evidence="2">The sequence shown here is derived from an EMBL/GenBank/DDBJ whole genome shotgun (WGS) entry which is preliminary data.</text>
</comment>
<protein>
    <recommendedName>
        <fullName evidence="1">DUF6285 domain-containing protein</fullName>
    </recommendedName>
</protein>
<name>A0A4Q1UGG5_9BRAD</name>
<evidence type="ECO:0000313" key="3">
    <source>
        <dbReference type="Proteomes" id="UP000290819"/>
    </source>
</evidence>
<dbReference type="Proteomes" id="UP000290819">
    <property type="component" value="Unassembled WGS sequence"/>
</dbReference>
<dbReference type="RefSeq" id="WP_129276051.1">
    <property type="nucleotide sequence ID" value="NZ_MZXW01000057.1"/>
</dbReference>
<sequence length="134" mass="14915">MLDHPRGADILTAVSKLLRETLMPQLPANAAFQARVAANAIDLVAREINFGETVEREALERLQALLSRDGSLDELEAELSGRIHRGELDLKSPGLADHLWQTTLDKMKIDQPAYASYRRALDARAGQQNIQKED</sequence>
<feature type="domain" description="DUF6285" evidence="1">
    <location>
        <begin position="24"/>
        <end position="114"/>
    </location>
</feature>
<reference evidence="2 3" key="1">
    <citation type="submission" date="2017-03" db="EMBL/GenBank/DDBJ databases">
        <authorList>
            <person name="Safronova V.I."/>
            <person name="Sazanova A.L."/>
            <person name="Chirak E.R."/>
        </authorList>
    </citation>
    <scope>NUCLEOTIDE SEQUENCE [LARGE SCALE GENOMIC DNA]</scope>
    <source>
        <strain evidence="2 3">Opo-243</strain>
    </source>
</reference>
<gene>
    <name evidence="2" type="ORF">B5V03_40345</name>
</gene>
<proteinExistence type="predicted"/>